<dbReference type="RefSeq" id="WP_117588262.1">
    <property type="nucleotide sequence ID" value="NZ_QRVA01000027.1"/>
</dbReference>
<dbReference type="CDD" id="cd00093">
    <property type="entry name" value="HTH_XRE"/>
    <property type="match status" value="1"/>
</dbReference>
<organism evidence="3 4">
    <name type="scientific">Segatella copri</name>
    <dbReference type="NCBI Taxonomy" id="165179"/>
    <lineage>
        <taxon>Bacteria</taxon>
        <taxon>Pseudomonadati</taxon>
        <taxon>Bacteroidota</taxon>
        <taxon>Bacteroidia</taxon>
        <taxon>Bacteroidales</taxon>
        <taxon>Prevotellaceae</taxon>
        <taxon>Segatella</taxon>
    </lineage>
</organism>
<feature type="domain" description="HTH cro/C1-type" evidence="2">
    <location>
        <begin position="17"/>
        <end position="71"/>
    </location>
</feature>
<accession>A0A3E5DFF1</accession>
<dbReference type="SMART" id="SM00530">
    <property type="entry name" value="HTH_XRE"/>
    <property type="match status" value="1"/>
</dbReference>
<dbReference type="Pfam" id="PF01381">
    <property type="entry name" value="HTH_3"/>
    <property type="match status" value="1"/>
</dbReference>
<dbReference type="AlphaFoldDB" id="A0A3E5DFF1"/>
<gene>
    <name evidence="3" type="ORF">DWY11_10700</name>
</gene>
<dbReference type="InterPro" id="IPR010982">
    <property type="entry name" value="Lambda_DNA-bd_dom_sf"/>
</dbReference>
<dbReference type="InterPro" id="IPR050807">
    <property type="entry name" value="TransReg_Diox_bact_type"/>
</dbReference>
<dbReference type="PANTHER" id="PTHR46797:SF1">
    <property type="entry name" value="METHYLPHOSPHONATE SYNTHASE"/>
    <property type="match status" value="1"/>
</dbReference>
<keyword evidence="1" id="KW-0238">DNA-binding</keyword>
<dbReference type="InterPro" id="IPR001387">
    <property type="entry name" value="Cro/C1-type_HTH"/>
</dbReference>
<dbReference type="GO" id="GO:0003700">
    <property type="term" value="F:DNA-binding transcription factor activity"/>
    <property type="evidence" value="ECO:0007669"/>
    <property type="project" value="TreeGrafter"/>
</dbReference>
<name>A0A3E5DFF1_9BACT</name>
<evidence type="ECO:0000259" key="2">
    <source>
        <dbReference type="PROSITE" id="PS50943"/>
    </source>
</evidence>
<evidence type="ECO:0000313" key="3">
    <source>
        <dbReference type="EMBL" id="RGS14376.1"/>
    </source>
</evidence>
<proteinExistence type="predicted"/>
<dbReference type="PANTHER" id="PTHR46797">
    <property type="entry name" value="HTH-TYPE TRANSCRIPTIONAL REGULATOR"/>
    <property type="match status" value="1"/>
</dbReference>
<dbReference type="SUPFAM" id="SSF47413">
    <property type="entry name" value="lambda repressor-like DNA-binding domains"/>
    <property type="match status" value="1"/>
</dbReference>
<evidence type="ECO:0000256" key="1">
    <source>
        <dbReference type="ARBA" id="ARBA00023125"/>
    </source>
</evidence>
<reference evidence="3 4" key="1">
    <citation type="submission" date="2018-08" db="EMBL/GenBank/DDBJ databases">
        <title>A genome reference for cultivated species of the human gut microbiota.</title>
        <authorList>
            <person name="Zou Y."/>
            <person name="Xue W."/>
            <person name="Luo G."/>
        </authorList>
    </citation>
    <scope>NUCLEOTIDE SEQUENCE [LARGE SCALE GENOMIC DNA]</scope>
    <source>
        <strain evidence="3 4">AF24-12</strain>
    </source>
</reference>
<sequence>MDKSIHTKLYQRMIARLRAKREEKGVTQMQLAERLGVNQTFVSKVEICERRLDIVELLTICEILEIPFVDFIKEIDEDIISKFKQSKNNRKE</sequence>
<dbReference type="GO" id="GO:0003677">
    <property type="term" value="F:DNA binding"/>
    <property type="evidence" value="ECO:0007669"/>
    <property type="project" value="UniProtKB-KW"/>
</dbReference>
<dbReference type="EMBL" id="QRVA01000027">
    <property type="protein sequence ID" value="RGS14376.1"/>
    <property type="molecule type" value="Genomic_DNA"/>
</dbReference>
<comment type="caution">
    <text evidence="3">The sequence shown here is derived from an EMBL/GenBank/DDBJ whole genome shotgun (WGS) entry which is preliminary data.</text>
</comment>
<dbReference type="Gene3D" id="1.10.260.40">
    <property type="entry name" value="lambda repressor-like DNA-binding domains"/>
    <property type="match status" value="1"/>
</dbReference>
<dbReference type="GO" id="GO:0005829">
    <property type="term" value="C:cytosol"/>
    <property type="evidence" value="ECO:0007669"/>
    <property type="project" value="TreeGrafter"/>
</dbReference>
<dbReference type="PROSITE" id="PS50943">
    <property type="entry name" value="HTH_CROC1"/>
    <property type="match status" value="1"/>
</dbReference>
<dbReference type="Proteomes" id="UP000283872">
    <property type="component" value="Unassembled WGS sequence"/>
</dbReference>
<protein>
    <submittedName>
        <fullName evidence="3">XRE family transcriptional regulator</fullName>
    </submittedName>
</protein>
<evidence type="ECO:0000313" key="4">
    <source>
        <dbReference type="Proteomes" id="UP000283872"/>
    </source>
</evidence>